<accession>A0A7C3V8J3</accession>
<gene>
    <name evidence="2" type="ORF">ENW96_09675</name>
</gene>
<dbReference type="EMBL" id="DTMF01000236">
    <property type="protein sequence ID" value="HGF34640.1"/>
    <property type="molecule type" value="Genomic_DNA"/>
</dbReference>
<sequence>MATTSSGGKNYDRELADYQAFQQEMTALNQEYSQARQADWSREMEGLSSAWHSFQQDWQGTLEQMAGSAFAKFEEISARGIDSGNLLAQGWLEALAGIAAEIDTLGERLMLTLDQVGLGSQLMLNKGSGDIASEVLSWVGMGLGFGGIFHQGGILEAHSGLAVSPESLLDDERLVKVQTGEGILPREAMVQLGEENFEALRSGRFQVNQGNAGARYDITIQVQSLDAASVAGLDWGKVVQRHLLPALERELNRRW</sequence>
<evidence type="ECO:0000313" key="2">
    <source>
        <dbReference type="EMBL" id="HGF34640.1"/>
    </source>
</evidence>
<dbReference type="AlphaFoldDB" id="A0A7C3V8J3"/>
<evidence type="ECO:0000256" key="1">
    <source>
        <dbReference type="SAM" id="Coils"/>
    </source>
</evidence>
<keyword evidence="1" id="KW-0175">Coiled coil</keyword>
<feature type="coiled-coil region" evidence="1">
    <location>
        <begin position="11"/>
        <end position="38"/>
    </location>
</feature>
<organism evidence="2">
    <name type="scientific">Desulfobacca acetoxidans</name>
    <dbReference type="NCBI Taxonomy" id="60893"/>
    <lineage>
        <taxon>Bacteria</taxon>
        <taxon>Pseudomonadati</taxon>
        <taxon>Thermodesulfobacteriota</taxon>
        <taxon>Desulfobaccia</taxon>
        <taxon>Desulfobaccales</taxon>
        <taxon>Desulfobaccaceae</taxon>
        <taxon>Desulfobacca</taxon>
    </lineage>
</organism>
<reference evidence="2" key="1">
    <citation type="journal article" date="2020" name="mSystems">
        <title>Genome- and Community-Level Interaction Insights into Carbon Utilization and Element Cycling Functions of Hydrothermarchaeota in Hydrothermal Sediment.</title>
        <authorList>
            <person name="Zhou Z."/>
            <person name="Liu Y."/>
            <person name="Xu W."/>
            <person name="Pan J."/>
            <person name="Luo Z.H."/>
            <person name="Li M."/>
        </authorList>
    </citation>
    <scope>NUCLEOTIDE SEQUENCE [LARGE SCALE GENOMIC DNA]</scope>
    <source>
        <strain evidence="2">SpSt-897</strain>
    </source>
</reference>
<name>A0A7C3V8J3_9BACT</name>
<protein>
    <submittedName>
        <fullName evidence="2">Uncharacterized protein</fullName>
    </submittedName>
</protein>
<proteinExistence type="predicted"/>
<comment type="caution">
    <text evidence="2">The sequence shown here is derived from an EMBL/GenBank/DDBJ whole genome shotgun (WGS) entry which is preliminary data.</text>
</comment>